<dbReference type="AlphaFoldDB" id="A0A512NBV3"/>
<dbReference type="InterPro" id="IPR050725">
    <property type="entry name" value="CysQ/Inositol_MonoPase"/>
</dbReference>
<evidence type="ECO:0000256" key="1">
    <source>
        <dbReference type="ARBA" id="ARBA00001625"/>
    </source>
</evidence>
<feature type="binding site" evidence="9">
    <location>
        <position position="106"/>
    </location>
    <ligand>
        <name>Mg(2+)</name>
        <dbReference type="ChEBI" id="CHEBI:18420"/>
        <label>1</label>
    </ligand>
</feature>
<dbReference type="Proteomes" id="UP000321058">
    <property type="component" value="Unassembled WGS sequence"/>
</dbReference>
<dbReference type="EC" id="3.1.3.7" evidence="9"/>
<dbReference type="InterPro" id="IPR020583">
    <property type="entry name" value="Inositol_monoP_metal-BS"/>
</dbReference>
<keyword evidence="3 9" id="KW-1003">Cell membrane</keyword>
<dbReference type="HAMAP" id="MF_02095">
    <property type="entry name" value="CysQ"/>
    <property type="match status" value="1"/>
</dbReference>
<evidence type="ECO:0000256" key="8">
    <source>
        <dbReference type="ARBA" id="ARBA00023136"/>
    </source>
</evidence>
<dbReference type="PROSITE" id="PS00630">
    <property type="entry name" value="IMP_2"/>
    <property type="match status" value="1"/>
</dbReference>
<comment type="similarity">
    <text evidence="2 9">Belongs to the inositol monophosphatase superfamily. CysQ family.</text>
</comment>
<feature type="binding site" evidence="10">
    <location>
        <position position="106"/>
    </location>
    <ligand>
        <name>Mg(2+)</name>
        <dbReference type="ChEBI" id="CHEBI:18420"/>
        <label>1</label>
        <note>catalytic</note>
    </ligand>
</feature>
<evidence type="ECO:0000256" key="9">
    <source>
        <dbReference type="HAMAP-Rule" id="MF_02095"/>
    </source>
</evidence>
<dbReference type="InterPro" id="IPR020550">
    <property type="entry name" value="Inositol_monophosphatase_CS"/>
</dbReference>
<dbReference type="Gene3D" id="3.30.540.10">
    <property type="entry name" value="Fructose-1,6-Bisphosphatase, subunit A, domain 1"/>
    <property type="match status" value="1"/>
</dbReference>
<keyword evidence="4 9" id="KW-0997">Cell inner membrane</keyword>
<proteinExistence type="inferred from homology"/>
<comment type="subcellular location">
    <subcellularLocation>
        <location evidence="9">Cell inner membrane</location>
        <topology evidence="9">Peripheral membrane protein</topology>
        <orientation evidence="9">Cytoplasmic side</orientation>
    </subcellularLocation>
</comment>
<feature type="binding site" evidence="10">
    <location>
        <position position="104"/>
    </location>
    <ligand>
        <name>Mg(2+)</name>
        <dbReference type="ChEBI" id="CHEBI:18420"/>
        <label>1</label>
        <note>catalytic</note>
    </ligand>
</feature>
<comment type="caution">
    <text evidence="11">The sequence shown here is derived from an EMBL/GenBank/DDBJ whole genome shotgun (WGS) entry which is preliminary data.</text>
</comment>
<feature type="binding site" evidence="9">
    <location>
        <position position="83"/>
    </location>
    <ligand>
        <name>Mg(2+)</name>
        <dbReference type="ChEBI" id="CHEBI:18420"/>
        <label>1</label>
    </ligand>
</feature>
<feature type="binding site" evidence="9">
    <location>
        <position position="233"/>
    </location>
    <ligand>
        <name>substrate</name>
    </ligand>
</feature>
<dbReference type="Pfam" id="PF00459">
    <property type="entry name" value="Inositol_P"/>
    <property type="match status" value="1"/>
</dbReference>
<dbReference type="PANTHER" id="PTHR43028">
    <property type="entry name" value="3'(2'),5'-BISPHOSPHATE NUCLEOTIDASE 1"/>
    <property type="match status" value="1"/>
</dbReference>
<keyword evidence="8 9" id="KW-0472">Membrane</keyword>
<feature type="binding site" evidence="9">
    <location>
        <position position="104"/>
    </location>
    <ligand>
        <name>Mg(2+)</name>
        <dbReference type="ChEBI" id="CHEBI:18420"/>
        <label>2</label>
    </ligand>
</feature>
<accession>A0A512NBV3</accession>
<dbReference type="GO" id="GO:0008441">
    <property type="term" value="F:3'(2'),5'-bisphosphate nucleotidase activity"/>
    <property type="evidence" value="ECO:0007669"/>
    <property type="project" value="UniProtKB-UniRule"/>
</dbReference>
<keyword evidence="6 9" id="KW-0378">Hydrolase</keyword>
<evidence type="ECO:0000256" key="5">
    <source>
        <dbReference type="ARBA" id="ARBA00022723"/>
    </source>
</evidence>
<feature type="binding site" evidence="9">
    <location>
        <position position="107"/>
    </location>
    <ligand>
        <name>Mg(2+)</name>
        <dbReference type="ChEBI" id="CHEBI:18420"/>
        <label>2</label>
    </ligand>
</feature>
<dbReference type="PROSITE" id="PS00629">
    <property type="entry name" value="IMP_1"/>
    <property type="match status" value="1"/>
</dbReference>
<dbReference type="GO" id="GO:0000103">
    <property type="term" value="P:sulfate assimilation"/>
    <property type="evidence" value="ECO:0007669"/>
    <property type="project" value="TreeGrafter"/>
</dbReference>
<protein>
    <recommendedName>
        <fullName evidence="9">3'(2'),5'-bisphosphate nucleotidase CysQ</fullName>
        <ecNumber evidence="9">3.1.3.7</ecNumber>
    </recommendedName>
    <alternativeName>
        <fullName evidence="9">3'(2'),5-bisphosphonucleoside 3'(2')-phosphohydrolase</fullName>
    </alternativeName>
    <alternativeName>
        <fullName evidence="9">3'-phosphoadenosine 5'-phosphate phosphatase</fullName>
        <shortName evidence="9">PAP phosphatase</shortName>
    </alternativeName>
</protein>
<feature type="binding site" evidence="9">
    <location>
        <position position="83"/>
    </location>
    <ligand>
        <name>substrate</name>
    </ligand>
</feature>
<dbReference type="InterPro" id="IPR000760">
    <property type="entry name" value="Inositol_monophosphatase-like"/>
</dbReference>
<feature type="binding site" evidence="10">
    <location>
        <position position="107"/>
    </location>
    <ligand>
        <name>Mg(2+)</name>
        <dbReference type="ChEBI" id="CHEBI:18420"/>
        <label>1</label>
        <note>catalytic</note>
    </ligand>
</feature>
<evidence type="ECO:0000313" key="12">
    <source>
        <dbReference type="Proteomes" id="UP000321058"/>
    </source>
</evidence>
<dbReference type="PRINTS" id="PR00377">
    <property type="entry name" value="IMPHPHTASES"/>
</dbReference>
<feature type="binding site" evidence="9">
    <location>
        <position position="233"/>
    </location>
    <ligand>
        <name>Mg(2+)</name>
        <dbReference type="ChEBI" id="CHEBI:18420"/>
        <label>2</label>
    </ligand>
</feature>
<dbReference type="CDD" id="cd01638">
    <property type="entry name" value="CysQ"/>
    <property type="match status" value="1"/>
</dbReference>
<evidence type="ECO:0000256" key="4">
    <source>
        <dbReference type="ARBA" id="ARBA00022519"/>
    </source>
</evidence>
<dbReference type="EMBL" id="BKAJ01000065">
    <property type="protein sequence ID" value="GEP56428.1"/>
    <property type="molecule type" value="Genomic_DNA"/>
</dbReference>
<reference evidence="11 12" key="1">
    <citation type="submission" date="2019-07" db="EMBL/GenBank/DDBJ databases">
        <title>Whole genome shotgun sequence of Reyranella soli NBRC 108950.</title>
        <authorList>
            <person name="Hosoyama A."/>
            <person name="Uohara A."/>
            <person name="Ohji S."/>
            <person name="Ichikawa N."/>
        </authorList>
    </citation>
    <scope>NUCLEOTIDE SEQUENCE [LARGE SCALE GENOMIC DNA]</scope>
    <source>
        <strain evidence="11 12">NBRC 108950</strain>
    </source>
</reference>
<organism evidence="11 12">
    <name type="scientific">Reyranella soli</name>
    <dbReference type="NCBI Taxonomy" id="1230389"/>
    <lineage>
        <taxon>Bacteria</taxon>
        <taxon>Pseudomonadati</taxon>
        <taxon>Pseudomonadota</taxon>
        <taxon>Alphaproteobacteria</taxon>
        <taxon>Hyphomicrobiales</taxon>
        <taxon>Reyranellaceae</taxon>
        <taxon>Reyranella</taxon>
    </lineage>
</organism>
<gene>
    <name evidence="9" type="primary">cysQ</name>
    <name evidence="11" type="ORF">RSO01_35940</name>
</gene>
<dbReference type="PANTHER" id="PTHR43028:SF5">
    <property type="entry name" value="3'(2'),5'-BISPHOSPHATE NUCLEOTIDASE 1"/>
    <property type="match status" value="1"/>
</dbReference>
<feature type="binding site" evidence="10">
    <location>
        <position position="233"/>
    </location>
    <ligand>
        <name>Mg(2+)</name>
        <dbReference type="ChEBI" id="CHEBI:18420"/>
        <label>1</label>
        <note>catalytic</note>
    </ligand>
</feature>
<keyword evidence="5 9" id="KW-0479">Metal-binding</keyword>
<feature type="binding site" evidence="10">
    <location>
        <position position="83"/>
    </location>
    <ligand>
        <name>Mg(2+)</name>
        <dbReference type="ChEBI" id="CHEBI:18420"/>
        <label>1</label>
        <note>catalytic</note>
    </ligand>
</feature>
<dbReference type="GO" id="GO:0000287">
    <property type="term" value="F:magnesium ion binding"/>
    <property type="evidence" value="ECO:0007669"/>
    <property type="project" value="UniProtKB-UniRule"/>
</dbReference>
<feature type="binding site" evidence="9">
    <location>
        <position position="104"/>
    </location>
    <ligand>
        <name>Mg(2+)</name>
        <dbReference type="ChEBI" id="CHEBI:18420"/>
        <label>1</label>
    </ligand>
</feature>
<evidence type="ECO:0000256" key="6">
    <source>
        <dbReference type="ARBA" id="ARBA00022801"/>
    </source>
</evidence>
<dbReference type="InterPro" id="IPR006240">
    <property type="entry name" value="CysQ"/>
</dbReference>
<comment type="function">
    <text evidence="9">Converts adenosine-3',5'-bisphosphate (PAP) to AMP.</text>
</comment>
<dbReference type="NCBIfam" id="TIGR01331">
    <property type="entry name" value="bisphos_cysQ"/>
    <property type="match status" value="1"/>
</dbReference>
<keyword evidence="12" id="KW-1185">Reference proteome</keyword>
<name>A0A512NBV3_9HYPH</name>
<evidence type="ECO:0000256" key="10">
    <source>
        <dbReference type="PIRSR" id="PIRSR600760-2"/>
    </source>
</evidence>
<dbReference type="Gene3D" id="3.40.190.80">
    <property type="match status" value="1"/>
</dbReference>
<dbReference type="GO" id="GO:0050427">
    <property type="term" value="P:3'-phosphoadenosine 5'-phosphosulfate metabolic process"/>
    <property type="evidence" value="ECO:0007669"/>
    <property type="project" value="TreeGrafter"/>
</dbReference>
<feature type="binding site" evidence="9">
    <location>
        <begin position="106"/>
        <end position="109"/>
    </location>
    <ligand>
        <name>substrate</name>
    </ligand>
</feature>
<evidence type="ECO:0000256" key="7">
    <source>
        <dbReference type="ARBA" id="ARBA00022842"/>
    </source>
</evidence>
<dbReference type="GO" id="GO:0046854">
    <property type="term" value="P:phosphatidylinositol phosphate biosynthetic process"/>
    <property type="evidence" value="ECO:0007669"/>
    <property type="project" value="InterPro"/>
</dbReference>
<evidence type="ECO:0000256" key="3">
    <source>
        <dbReference type="ARBA" id="ARBA00022475"/>
    </source>
</evidence>
<keyword evidence="7 9" id="KW-0460">Magnesium</keyword>
<evidence type="ECO:0000256" key="2">
    <source>
        <dbReference type="ARBA" id="ARBA00005289"/>
    </source>
</evidence>
<dbReference type="GO" id="GO:0005886">
    <property type="term" value="C:plasma membrane"/>
    <property type="evidence" value="ECO:0007669"/>
    <property type="project" value="UniProtKB-SubCell"/>
</dbReference>
<comment type="catalytic activity">
    <reaction evidence="1 9">
        <text>adenosine 3',5'-bisphosphate + H2O = AMP + phosphate</text>
        <dbReference type="Rhea" id="RHEA:10040"/>
        <dbReference type="ChEBI" id="CHEBI:15377"/>
        <dbReference type="ChEBI" id="CHEBI:43474"/>
        <dbReference type="ChEBI" id="CHEBI:58343"/>
        <dbReference type="ChEBI" id="CHEBI:456215"/>
        <dbReference type="EC" id="3.1.3.7"/>
    </reaction>
</comment>
<dbReference type="SUPFAM" id="SSF56655">
    <property type="entry name" value="Carbohydrate phosphatase"/>
    <property type="match status" value="1"/>
</dbReference>
<dbReference type="OrthoDB" id="9785695at2"/>
<sequence length="276" mass="29477">MGYKVGAINATDSVTLPSRETLRQSCTEFAEEAAREIMRIYAGDLGVRNKADKSPVTDADNAAEAIIVKGLRALTPDTPVVAEEEMAGGRVPVLKNGGPFWLVDPLDGTKEFIKRNGEFTVNIALIEDGKPTLGIVLAPASGTLWRGIVGEGADKREGDGPFTPIHTRPAPANGLTACASRSHAIYSDLDIWFRSNNLTVADRVQAGSSLKFCLIAEGKADIYPRFGPTNEWDTAAGHAVLEAAGGEVVTTDGRQLGYGKPTFKNPHFIARSKDAR</sequence>
<evidence type="ECO:0000313" key="11">
    <source>
        <dbReference type="EMBL" id="GEP56428.1"/>
    </source>
</evidence>
<comment type="cofactor">
    <cofactor evidence="9 10">
        <name>Mg(2+)</name>
        <dbReference type="ChEBI" id="CHEBI:18420"/>
    </cofactor>
</comment>